<dbReference type="STRING" id="215637.A0A4P9ZVE2"/>
<keyword evidence="13" id="KW-1185">Reference proteome</keyword>
<evidence type="ECO:0000256" key="4">
    <source>
        <dbReference type="ARBA" id="ARBA00048683"/>
    </source>
</evidence>
<organism evidence="12 13">
    <name type="scientific">Dimargaris cristalligena</name>
    <dbReference type="NCBI Taxonomy" id="215637"/>
    <lineage>
        <taxon>Eukaryota</taxon>
        <taxon>Fungi</taxon>
        <taxon>Fungi incertae sedis</taxon>
        <taxon>Zoopagomycota</taxon>
        <taxon>Kickxellomycotina</taxon>
        <taxon>Dimargaritomycetes</taxon>
        <taxon>Dimargaritales</taxon>
        <taxon>Dimargaritaceae</taxon>
        <taxon>Dimargaris</taxon>
    </lineage>
</organism>
<feature type="binding site" evidence="6">
    <location>
        <begin position="288"/>
        <end position="289"/>
    </location>
    <ligand>
        <name>substrate</name>
    </ligand>
</feature>
<dbReference type="Gene3D" id="1.10.1040.10">
    <property type="entry name" value="N-(1-d-carboxylethyl)-l-norvaline Dehydrogenase, domain 2"/>
    <property type="match status" value="1"/>
</dbReference>
<feature type="domain" description="Glycerol-3-phosphate dehydrogenase NAD-dependent C-terminal" evidence="11">
    <location>
        <begin position="213"/>
        <end position="358"/>
    </location>
</feature>
<dbReference type="PROSITE" id="PS00957">
    <property type="entry name" value="NAD_G3PDH"/>
    <property type="match status" value="1"/>
</dbReference>
<dbReference type="InterPro" id="IPR008927">
    <property type="entry name" value="6-PGluconate_DH-like_C_sf"/>
</dbReference>
<dbReference type="Pfam" id="PF07479">
    <property type="entry name" value="NAD_Gly3P_dh_C"/>
    <property type="match status" value="1"/>
</dbReference>
<dbReference type="SUPFAM" id="SSF48179">
    <property type="entry name" value="6-phosphogluconate dehydrogenase C-terminal domain-like"/>
    <property type="match status" value="1"/>
</dbReference>
<feature type="active site" description="Proton acceptor" evidence="5">
    <location>
        <position position="224"/>
    </location>
</feature>
<dbReference type="GO" id="GO:0046168">
    <property type="term" value="P:glycerol-3-phosphate catabolic process"/>
    <property type="evidence" value="ECO:0007669"/>
    <property type="project" value="UniProtKB-UniRule"/>
</dbReference>
<dbReference type="FunFam" id="1.10.1040.10:FF:000004">
    <property type="entry name" value="Glycerol-3-phosphate dehydrogenase [NAD(+)]"/>
    <property type="match status" value="1"/>
</dbReference>
<dbReference type="GO" id="GO:0042803">
    <property type="term" value="F:protein homodimerization activity"/>
    <property type="evidence" value="ECO:0007669"/>
    <property type="project" value="InterPro"/>
</dbReference>
<evidence type="ECO:0000256" key="5">
    <source>
        <dbReference type="PIRSR" id="PIRSR000114-1"/>
    </source>
</evidence>
<dbReference type="InterPro" id="IPR017751">
    <property type="entry name" value="G3P_DH_NAD-dep_euk"/>
</dbReference>
<feature type="binding site" evidence="7">
    <location>
        <position position="173"/>
    </location>
    <ligand>
        <name>NAD(+)</name>
        <dbReference type="ChEBI" id="CHEBI:57540"/>
    </ligand>
</feature>
<feature type="binding site" evidence="6">
    <location>
        <position position="124"/>
    </location>
    <ligand>
        <name>substrate</name>
    </ligand>
</feature>
<dbReference type="Proteomes" id="UP000268162">
    <property type="component" value="Unassembled WGS sequence"/>
</dbReference>
<feature type="binding site" evidence="7">
    <location>
        <position position="315"/>
    </location>
    <ligand>
        <name>NAD(+)</name>
        <dbReference type="ChEBI" id="CHEBI:57540"/>
    </ligand>
</feature>
<dbReference type="GO" id="GO:0051287">
    <property type="term" value="F:NAD binding"/>
    <property type="evidence" value="ECO:0007669"/>
    <property type="project" value="UniProtKB-UniRule"/>
</dbReference>
<dbReference type="EC" id="1.1.1.8" evidence="9"/>
<gene>
    <name evidence="12" type="ORF">BJ085DRAFT_15845</name>
</gene>
<dbReference type="Gene3D" id="3.40.50.720">
    <property type="entry name" value="NAD(P)-binding Rossmann-like Domain"/>
    <property type="match status" value="1"/>
</dbReference>
<protein>
    <recommendedName>
        <fullName evidence="9">Glycerol-3-phosphate dehydrogenase [NAD(+)]</fullName>
        <ecNumber evidence="9">1.1.1.8</ecNumber>
    </recommendedName>
</protein>
<evidence type="ECO:0000256" key="3">
    <source>
        <dbReference type="ARBA" id="ARBA00023027"/>
    </source>
</evidence>
<feature type="binding site" evidence="7">
    <location>
        <position position="45"/>
    </location>
    <ligand>
        <name>NAD(+)</name>
        <dbReference type="ChEBI" id="CHEBI:57540"/>
    </ligand>
</feature>
<dbReference type="AlphaFoldDB" id="A0A4P9ZVE2"/>
<reference evidence="13" key="1">
    <citation type="journal article" date="2018" name="Nat. Microbiol.">
        <title>Leveraging single-cell genomics to expand the fungal tree of life.</title>
        <authorList>
            <person name="Ahrendt S.R."/>
            <person name="Quandt C.A."/>
            <person name="Ciobanu D."/>
            <person name="Clum A."/>
            <person name="Salamov A."/>
            <person name="Andreopoulos B."/>
            <person name="Cheng J.F."/>
            <person name="Woyke T."/>
            <person name="Pelin A."/>
            <person name="Henrissat B."/>
            <person name="Reynolds N.K."/>
            <person name="Benny G.L."/>
            <person name="Smith M.E."/>
            <person name="James T.Y."/>
            <person name="Grigoriev I.V."/>
        </authorList>
    </citation>
    <scope>NUCLEOTIDE SEQUENCE [LARGE SCALE GENOMIC DNA]</scope>
    <source>
        <strain evidence="13">RSA 468</strain>
    </source>
</reference>
<evidence type="ECO:0000256" key="7">
    <source>
        <dbReference type="PIRSR" id="PIRSR000114-3"/>
    </source>
</evidence>
<feature type="binding site" evidence="7">
    <location>
        <position position="101"/>
    </location>
    <ligand>
        <name>NAD(+)</name>
        <dbReference type="ChEBI" id="CHEBI:57540"/>
    </ligand>
</feature>
<dbReference type="EMBL" id="ML002519">
    <property type="protein sequence ID" value="RKP37248.1"/>
    <property type="molecule type" value="Genomic_DNA"/>
</dbReference>
<dbReference type="Pfam" id="PF01210">
    <property type="entry name" value="NAD_Gly3P_dh_N"/>
    <property type="match status" value="1"/>
</dbReference>
<keyword evidence="2 8" id="KW-0560">Oxidoreductase</keyword>
<feature type="domain" description="Glycerol-3-phosphate dehydrogenase NAD-dependent N-terminal" evidence="10">
    <location>
        <begin position="9"/>
        <end position="190"/>
    </location>
</feature>
<dbReference type="PRINTS" id="PR00077">
    <property type="entry name" value="GPDHDRGNASE"/>
</dbReference>
<feature type="binding site" evidence="7">
    <location>
        <position position="317"/>
    </location>
    <ligand>
        <name>NAD(+)</name>
        <dbReference type="ChEBI" id="CHEBI:57540"/>
    </ligand>
</feature>
<dbReference type="FunFam" id="3.40.50.720:FF:000365">
    <property type="entry name" value="Glycerol-3-phosphate dehydrogenase [NAD(+)]"/>
    <property type="match status" value="1"/>
</dbReference>
<evidence type="ECO:0000313" key="13">
    <source>
        <dbReference type="Proteomes" id="UP000268162"/>
    </source>
</evidence>
<evidence type="ECO:0000256" key="8">
    <source>
        <dbReference type="RuleBase" id="RU000437"/>
    </source>
</evidence>
<evidence type="ECO:0000259" key="11">
    <source>
        <dbReference type="Pfam" id="PF07479"/>
    </source>
</evidence>
<feature type="binding site" evidence="7">
    <location>
        <begin position="14"/>
        <end position="19"/>
    </location>
    <ligand>
        <name>NAD(+)</name>
        <dbReference type="ChEBI" id="CHEBI:57540"/>
    </ligand>
</feature>
<evidence type="ECO:0000256" key="6">
    <source>
        <dbReference type="PIRSR" id="PIRSR000114-2"/>
    </source>
</evidence>
<evidence type="ECO:0000256" key="2">
    <source>
        <dbReference type="ARBA" id="ARBA00023002"/>
    </source>
</evidence>
<dbReference type="PIRSF" id="PIRSF000114">
    <property type="entry name" value="Glycerol-3-P_dh"/>
    <property type="match status" value="1"/>
</dbReference>
<comment type="similarity">
    <text evidence="1 8">Belongs to the NAD-dependent glycerol-3-phosphate dehydrogenase family.</text>
</comment>
<evidence type="ECO:0000313" key="12">
    <source>
        <dbReference type="EMBL" id="RKP37248.1"/>
    </source>
</evidence>
<dbReference type="GO" id="GO:0141152">
    <property type="term" value="F:glycerol-3-phosphate dehydrogenase (NAD+) activity"/>
    <property type="evidence" value="ECO:0007669"/>
    <property type="project" value="UniProtKB-UniRule"/>
</dbReference>
<dbReference type="GO" id="GO:0005829">
    <property type="term" value="C:cytosol"/>
    <property type="evidence" value="ECO:0007669"/>
    <property type="project" value="TreeGrafter"/>
</dbReference>
<evidence type="ECO:0000256" key="1">
    <source>
        <dbReference type="ARBA" id="ARBA00011009"/>
    </source>
</evidence>
<dbReference type="PANTHER" id="PTHR11728">
    <property type="entry name" value="GLYCEROL-3-PHOSPHATE DEHYDROGENASE"/>
    <property type="match status" value="1"/>
</dbReference>
<name>A0A4P9ZVE2_9FUNG</name>
<dbReference type="NCBIfam" id="TIGR03376">
    <property type="entry name" value="glycerol3P_DH"/>
    <property type="match status" value="1"/>
</dbReference>
<sequence>MSSSQSLEKVCIIGSGNWGTAVAKIVGNNVTRFPHIDSKVMMWVFEEQVDGTPLTEVINTRHENTKYLPGIQLPANVVAEPNLLKAARDATLLIFVLPHQFIRHTCVELRGHIRPNAKAISLVKGLDTHDGGLDLVSNVIADELSKPSGSSSTNGNGRTDRLDVSILSGANIANEIAQEKFSETTIGYRIEQNGRLFHDLFNTSYFRVNIVNDPSGVELCGALKNVVALGAGFVDGLDLGDNTKAAIIRIGLMEMMRIAQYVDPSVRDATFFESCGIADVITTCYGGRNRRIAEAFVRTGLPFDDLEKEMLNGQKLQGTSTCLKVCQFLRERQLSQEFPLFTTIYNICFQGLPPDHITQFPLPHLSKM</sequence>
<proteinExistence type="inferred from homology"/>
<accession>A0A4P9ZVE2</accession>
<dbReference type="PANTHER" id="PTHR11728:SF8">
    <property type="entry name" value="GLYCEROL-3-PHOSPHATE DEHYDROGENASE [NAD(+)]-RELATED"/>
    <property type="match status" value="1"/>
</dbReference>
<dbReference type="SUPFAM" id="SSF51735">
    <property type="entry name" value="NAD(P)-binding Rossmann-fold domains"/>
    <property type="match status" value="1"/>
</dbReference>
<dbReference type="InterPro" id="IPR006168">
    <property type="entry name" value="G3P_DH_NAD-dep"/>
</dbReference>
<dbReference type="GO" id="GO:0005975">
    <property type="term" value="P:carbohydrate metabolic process"/>
    <property type="evidence" value="ECO:0007669"/>
    <property type="project" value="InterPro"/>
</dbReference>
<evidence type="ECO:0000256" key="9">
    <source>
        <dbReference type="RuleBase" id="RU361243"/>
    </source>
</evidence>
<dbReference type="InterPro" id="IPR006109">
    <property type="entry name" value="G3P_DH_NAD-dep_C"/>
</dbReference>
<evidence type="ECO:0000259" key="10">
    <source>
        <dbReference type="Pfam" id="PF01210"/>
    </source>
</evidence>
<dbReference type="InterPro" id="IPR011128">
    <property type="entry name" value="G3P_DH_NAD-dep_N"/>
</dbReference>
<feature type="binding site" evidence="7">
    <location>
        <position position="288"/>
    </location>
    <ligand>
        <name>NAD(+)</name>
        <dbReference type="ChEBI" id="CHEBI:57540"/>
    </ligand>
</feature>
<keyword evidence="3 7" id="KW-0520">NAD</keyword>
<dbReference type="InterPro" id="IPR013328">
    <property type="entry name" value="6PGD_dom2"/>
</dbReference>
<dbReference type="InterPro" id="IPR036291">
    <property type="entry name" value="NAD(P)-bd_dom_sf"/>
</dbReference>
<comment type="catalytic activity">
    <reaction evidence="4 9">
        <text>sn-glycerol 3-phosphate + NAD(+) = dihydroxyacetone phosphate + NADH + H(+)</text>
        <dbReference type="Rhea" id="RHEA:11092"/>
        <dbReference type="ChEBI" id="CHEBI:15378"/>
        <dbReference type="ChEBI" id="CHEBI:57540"/>
        <dbReference type="ChEBI" id="CHEBI:57597"/>
        <dbReference type="ChEBI" id="CHEBI:57642"/>
        <dbReference type="ChEBI" id="CHEBI:57945"/>
        <dbReference type="EC" id="1.1.1.8"/>
    </reaction>
</comment>